<dbReference type="Proteomes" id="UP000075714">
    <property type="component" value="Unassembled WGS sequence"/>
</dbReference>
<evidence type="ECO:0000313" key="3">
    <source>
        <dbReference type="Proteomes" id="UP000075714"/>
    </source>
</evidence>
<proteinExistence type="predicted"/>
<feature type="region of interest" description="Disordered" evidence="1">
    <location>
        <begin position="275"/>
        <end position="335"/>
    </location>
</feature>
<keyword evidence="3" id="KW-1185">Reference proteome</keyword>
<sequence length="335" mass="33699">MPGFLCCFKAAGSDSTQQPDAGAENARAELSRAATALTPGRGTPVAMLPHHHGGVGMGMGAHGILLEEGAEDERRSSPLNSRKLMKLPEGAPRDDGCRGLWALSSDGTVFVAQASGGPARGWLRPGATAPAALGERRGSSLQRVQASKMSEVFTAVPAAPRPAAMAEAAVEYREPTPLTYDLAELAAAGGGSLTDFAVLPLLSGGEVVGAVTLAVHRSHMPPQRRGRSNSSNRTSNSRSQSGSQMNGATAAAGTAAAATRSGNLHQVYQPAAAAAAAPPPPLPARSAASASRRSLVVTAAAGSAAAAANTATAPGPAPPPTAQSPAWRPSARRPP</sequence>
<feature type="compositionally biased region" description="Low complexity" evidence="1">
    <location>
        <begin position="228"/>
        <end position="257"/>
    </location>
</feature>
<dbReference type="EMBL" id="LSYV01000615">
    <property type="protein sequence ID" value="KXZ41240.1"/>
    <property type="molecule type" value="Genomic_DNA"/>
</dbReference>
<accession>A0A150FW32</accession>
<feature type="compositionally biased region" description="Low complexity" evidence="1">
    <location>
        <begin position="284"/>
        <end position="314"/>
    </location>
</feature>
<dbReference type="OrthoDB" id="10586997at2759"/>
<evidence type="ECO:0000256" key="1">
    <source>
        <dbReference type="SAM" id="MobiDB-lite"/>
    </source>
</evidence>
<protein>
    <submittedName>
        <fullName evidence="2">Uncharacterized protein</fullName>
    </submittedName>
</protein>
<gene>
    <name evidence="2" type="ORF">GPECTOR_618g707</name>
</gene>
<reference evidence="3" key="1">
    <citation type="journal article" date="2016" name="Nat. Commun.">
        <title>The Gonium pectorale genome demonstrates co-option of cell cycle regulation during the evolution of multicellularity.</title>
        <authorList>
            <person name="Hanschen E.R."/>
            <person name="Marriage T.N."/>
            <person name="Ferris P.J."/>
            <person name="Hamaji T."/>
            <person name="Toyoda A."/>
            <person name="Fujiyama A."/>
            <person name="Neme R."/>
            <person name="Noguchi H."/>
            <person name="Minakuchi Y."/>
            <person name="Suzuki M."/>
            <person name="Kawai-Toyooka H."/>
            <person name="Smith D.R."/>
            <person name="Sparks H."/>
            <person name="Anderson J."/>
            <person name="Bakaric R."/>
            <person name="Luria V."/>
            <person name="Karger A."/>
            <person name="Kirschner M.W."/>
            <person name="Durand P.M."/>
            <person name="Michod R.E."/>
            <person name="Nozaki H."/>
            <person name="Olson B.J."/>
        </authorList>
    </citation>
    <scope>NUCLEOTIDE SEQUENCE [LARGE SCALE GENOMIC DNA]</scope>
    <source>
        <strain evidence="3">NIES-2863</strain>
    </source>
</reference>
<dbReference type="AlphaFoldDB" id="A0A150FW32"/>
<feature type="region of interest" description="Disordered" evidence="1">
    <location>
        <begin position="216"/>
        <end position="257"/>
    </location>
</feature>
<evidence type="ECO:0000313" key="2">
    <source>
        <dbReference type="EMBL" id="KXZ41240.1"/>
    </source>
</evidence>
<feature type="region of interest" description="Disordered" evidence="1">
    <location>
        <begin position="69"/>
        <end position="91"/>
    </location>
</feature>
<name>A0A150FW32_GONPE</name>
<comment type="caution">
    <text evidence="2">The sequence shown here is derived from an EMBL/GenBank/DDBJ whole genome shotgun (WGS) entry which is preliminary data.</text>
</comment>
<feature type="compositionally biased region" description="Basic residues" evidence="1">
    <location>
        <begin position="216"/>
        <end position="227"/>
    </location>
</feature>
<organism evidence="2 3">
    <name type="scientific">Gonium pectorale</name>
    <name type="common">Green alga</name>
    <dbReference type="NCBI Taxonomy" id="33097"/>
    <lineage>
        <taxon>Eukaryota</taxon>
        <taxon>Viridiplantae</taxon>
        <taxon>Chlorophyta</taxon>
        <taxon>core chlorophytes</taxon>
        <taxon>Chlorophyceae</taxon>
        <taxon>CS clade</taxon>
        <taxon>Chlamydomonadales</taxon>
        <taxon>Volvocaceae</taxon>
        <taxon>Gonium</taxon>
    </lineage>
</organism>